<proteinExistence type="predicted"/>
<keyword evidence="2" id="KW-1185">Reference proteome</keyword>
<dbReference type="EMBL" id="CM047580">
    <property type="protein sequence ID" value="KAI9922489.1"/>
    <property type="molecule type" value="Genomic_DNA"/>
</dbReference>
<reference evidence="1 2" key="1">
    <citation type="journal article" date="2022" name="bioRxiv">
        <title>The genome of the oomycete Peronosclerospora sorghi, a cosmopolitan pathogen of maize and sorghum, is inflated with dispersed pseudogenes.</title>
        <authorList>
            <person name="Fletcher K."/>
            <person name="Martin F."/>
            <person name="Isakeit T."/>
            <person name="Cavanaugh K."/>
            <person name="Magill C."/>
            <person name="Michelmore R."/>
        </authorList>
    </citation>
    <scope>NUCLEOTIDE SEQUENCE [LARGE SCALE GENOMIC DNA]</scope>
    <source>
        <strain evidence="1">P6</strain>
    </source>
</reference>
<protein>
    <submittedName>
        <fullName evidence="1">Uncharacterized protein</fullName>
    </submittedName>
</protein>
<accession>A0ACC0WWQ2</accession>
<name>A0ACC0WWQ2_9STRA</name>
<evidence type="ECO:0000313" key="1">
    <source>
        <dbReference type="EMBL" id="KAI9922489.1"/>
    </source>
</evidence>
<gene>
    <name evidence="1" type="ORF">PsorP6_001877</name>
</gene>
<sequence>MVDDYYMTCNASQHCKLGDRVWKEPIDAFGFLNDTLTQVLEQHTDLQLKKMNELLARFDFRNWTPLTVVTQPNPSMWDLINHLSVTFAQLKQLPSAVEQEVHLASSRYLA</sequence>
<evidence type="ECO:0000313" key="2">
    <source>
        <dbReference type="Proteomes" id="UP001163321"/>
    </source>
</evidence>
<dbReference type="Proteomes" id="UP001163321">
    <property type="component" value="Chromosome 1"/>
</dbReference>
<comment type="caution">
    <text evidence="1">The sequence shown here is derived from an EMBL/GenBank/DDBJ whole genome shotgun (WGS) entry which is preliminary data.</text>
</comment>
<organism evidence="1 2">
    <name type="scientific">Peronosclerospora sorghi</name>
    <dbReference type="NCBI Taxonomy" id="230839"/>
    <lineage>
        <taxon>Eukaryota</taxon>
        <taxon>Sar</taxon>
        <taxon>Stramenopiles</taxon>
        <taxon>Oomycota</taxon>
        <taxon>Peronosporomycetes</taxon>
        <taxon>Peronosporales</taxon>
        <taxon>Peronosporaceae</taxon>
        <taxon>Peronosclerospora</taxon>
    </lineage>
</organism>